<dbReference type="EMBL" id="OQ190481">
    <property type="protein sequence ID" value="WDS52071.1"/>
    <property type="molecule type" value="Genomic_DNA"/>
</dbReference>
<evidence type="ECO:0000313" key="2">
    <source>
        <dbReference type="Proteomes" id="UP001219759"/>
    </source>
</evidence>
<dbReference type="Proteomes" id="UP001219759">
    <property type="component" value="Segment"/>
</dbReference>
<protein>
    <submittedName>
        <fullName evidence="1">Uncharacterized protein</fullName>
    </submittedName>
</protein>
<accession>A0AAF0CLI8</accession>
<gene>
    <name evidence="1" type="primary">45</name>
    <name evidence="1" type="ORF">SEA_CARON_45</name>
</gene>
<name>A0AAF0CLI8_9CAUD</name>
<keyword evidence="2" id="KW-1185">Reference proteome</keyword>
<sequence>MSVRKAERPLTGKPATSFDVYVGETPDGIRQATLWANKYRANAIPLRDADVVRELIRDLGVVLEHLEPSPPPADPETLGEWCGLCKECCPDDLNDAPEKPCGRVHECDLCERKR</sequence>
<organism evidence="1 2">
    <name type="scientific">Microbacterium phage Caron</name>
    <dbReference type="NCBI Taxonomy" id="3028494"/>
    <lineage>
        <taxon>Viruses</taxon>
        <taxon>Duplodnaviria</taxon>
        <taxon>Heunggongvirae</taxon>
        <taxon>Uroviricota</taxon>
        <taxon>Caudoviricetes</taxon>
        <taxon>Casidaviridae</taxon>
        <taxon>Barnstormervirus</taxon>
        <taxon>Barnstormervirus caron</taxon>
    </lineage>
</organism>
<reference evidence="2" key="1">
    <citation type="submission" date="2023-01" db="EMBL/GenBank/DDBJ databases">
        <authorList>
            <person name="Bendele M."/>
            <person name="Baldwin A.R."/>
            <person name="Chauncey H.A."/>
            <person name="Connelly K.A."/>
            <person name="Daniel I."/>
            <person name="Fitzgerald E.B."/>
            <person name="McKinney B.E."/>
            <person name="Murray D.M."/>
            <person name="Parshall S."/>
            <person name="Stokes L.T."/>
            <person name="Tanaka K.N."/>
            <person name="Vinson E.C."/>
            <person name="Klevikis C."/>
            <person name="Temple L."/>
            <person name="Utz L."/>
            <person name="Rinehart C.A."/>
            <person name="Garlena R.A."/>
            <person name="Russell D.A."/>
            <person name="Jacobs-Sera D."/>
            <person name="Hatfull G.F."/>
        </authorList>
    </citation>
    <scope>NUCLEOTIDE SEQUENCE [LARGE SCALE GENOMIC DNA]</scope>
</reference>
<proteinExistence type="predicted"/>
<evidence type="ECO:0000313" key="1">
    <source>
        <dbReference type="EMBL" id="WDS52071.1"/>
    </source>
</evidence>